<organism evidence="3 4">
    <name type="scientific">Advenella kashmirensis W13003</name>
    <dbReference type="NCBI Taxonomy" id="1424334"/>
    <lineage>
        <taxon>Bacteria</taxon>
        <taxon>Pseudomonadati</taxon>
        <taxon>Pseudomonadota</taxon>
        <taxon>Betaproteobacteria</taxon>
        <taxon>Burkholderiales</taxon>
        <taxon>Alcaligenaceae</taxon>
    </lineage>
</organism>
<evidence type="ECO:0000313" key="3">
    <source>
        <dbReference type="EMBL" id="ETF01581.1"/>
    </source>
</evidence>
<dbReference type="Pfam" id="PF03401">
    <property type="entry name" value="TctC"/>
    <property type="match status" value="1"/>
</dbReference>
<dbReference type="PANTHER" id="PTHR42928:SF5">
    <property type="entry name" value="BLR1237 PROTEIN"/>
    <property type="match status" value="1"/>
</dbReference>
<evidence type="ECO:0000313" key="4">
    <source>
        <dbReference type="Proteomes" id="UP000018733"/>
    </source>
</evidence>
<dbReference type="PATRIC" id="fig|1424334.3.peg.2467"/>
<dbReference type="EMBL" id="AYXT01000010">
    <property type="protein sequence ID" value="ETF01581.1"/>
    <property type="molecule type" value="Genomic_DNA"/>
</dbReference>
<comment type="caution">
    <text evidence="3">The sequence shown here is derived from an EMBL/GenBank/DDBJ whole genome shotgun (WGS) entry which is preliminary data.</text>
</comment>
<accession>V8QNP9</accession>
<comment type="similarity">
    <text evidence="1">Belongs to the UPF0065 (bug) family.</text>
</comment>
<dbReference type="OrthoDB" id="8678477at2"/>
<dbReference type="InterPro" id="IPR042100">
    <property type="entry name" value="Bug_dom1"/>
</dbReference>
<evidence type="ECO:0000256" key="1">
    <source>
        <dbReference type="ARBA" id="ARBA00006987"/>
    </source>
</evidence>
<proteinExistence type="inferred from homology"/>
<dbReference type="AlphaFoldDB" id="V8QNP9"/>
<feature type="signal peptide" evidence="2">
    <location>
        <begin position="1"/>
        <end position="22"/>
    </location>
</feature>
<sequence>MHKNFKVCAAACLFSLSSIAAAQYPDRTVELIVPYAPGGTTDLIARIVAAKLSDVLAQSVVVVNKPGAGGAVGSAYGARQKPDGYTLVMAVESSHAVNPSVQSKQQYDPVKDFTPISNLVNVPGVLDVNAKSDIKTFQQLLAALKAEPGKFSFGSSGLGGYSHLFGERFLSETGTDMLHVPYNGLGPALTALLGNQIQVVFDNLPSSTGQIEAGAFRPLAVAAPTRVKSLPDVPTYAEVGYPQLNTPSWFGIAAPANIPADVLSTLNKAVGETLADPKVIDLIEKQGGIPDHTSPEEFKQLIEESNKRWQDVVQDIGFEKL</sequence>
<name>V8QNP9_9BURK</name>
<feature type="chain" id="PRO_5004771596" evidence="2">
    <location>
        <begin position="23"/>
        <end position="321"/>
    </location>
</feature>
<dbReference type="InterPro" id="IPR005064">
    <property type="entry name" value="BUG"/>
</dbReference>
<dbReference type="SUPFAM" id="SSF53850">
    <property type="entry name" value="Periplasmic binding protein-like II"/>
    <property type="match status" value="1"/>
</dbReference>
<reference evidence="3 4" key="1">
    <citation type="journal article" date="2014" name="Genome Announc.">
        <title>Draft Genome Sequence of Advenella kashmirensis Strain W13003, a Polycyclic Aromatic Hydrocarbon-Degrading Bacterium.</title>
        <authorList>
            <person name="Wang X."/>
            <person name="Jin D."/>
            <person name="Zhou L."/>
            <person name="Wu L."/>
            <person name="An W."/>
            <person name="Zhao L."/>
        </authorList>
    </citation>
    <scope>NUCLEOTIDE SEQUENCE [LARGE SCALE GENOMIC DNA]</scope>
    <source>
        <strain evidence="3 4">W13003</strain>
    </source>
</reference>
<dbReference type="Gene3D" id="3.40.190.150">
    <property type="entry name" value="Bordetella uptake gene, domain 1"/>
    <property type="match status" value="1"/>
</dbReference>
<evidence type="ECO:0000256" key="2">
    <source>
        <dbReference type="SAM" id="SignalP"/>
    </source>
</evidence>
<dbReference type="Proteomes" id="UP000018733">
    <property type="component" value="Unassembled WGS sequence"/>
</dbReference>
<gene>
    <name evidence="3" type="ORF">W822_12255</name>
</gene>
<dbReference type="eggNOG" id="COG3181">
    <property type="taxonomic scope" value="Bacteria"/>
</dbReference>
<dbReference type="HOGENOM" id="CLU_045683_0_0_4"/>
<dbReference type="RefSeq" id="WP_024005417.1">
    <property type="nucleotide sequence ID" value="NZ_KI650980.1"/>
</dbReference>
<dbReference type="CDD" id="cd07012">
    <property type="entry name" value="PBP2_Bug_TTT"/>
    <property type="match status" value="1"/>
</dbReference>
<keyword evidence="2" id="KW-0732">Signal</keyword>
<dbReference type="Gene3D" id="3.40.190.10">
    <property type="entry name" value="Periplasmic binding protein-like II"/>
    <property type="match status" value="1"/>
</dbReference>
<protein>
    <submittedName>
        <fullName evidence="3">ABC transporter substrate-binding protein</fullName>
    </submittedName>
</protein>
<dbReference type="PIRSF" id="PIRSF017082">
    <property type="entry name" value="YflP"/>
    <property type="match status" value="1"/>
</dbReference>
<keyword evidence="4" id="KW-1185">Reference proteome</keyword>
<dbReference type="STRING" id="1424334.W822_12255"/>
<dbReference type="PANTHER" id="PTHR42928">
    <property type="entry name" value="TRICARBOXYLATE-BINDING PROTEIN"/>
    <property type="match status" value="1"/>
</dbReference>